<accession>A0A1M6MU29</accession>
<proteinExistence type="predicted"/>
<dbReference type="OrthoDB" id="9797304at2"/>
<dbReference type="Proteomes" id="UP000183982">
    <property type="component" value="Unassembled WGS sequence"/>
</dbReference>
<gene>
    <name evidence="1" type="ORF">SAMN05444000_11493</name>
</gene>
<dbReference type="AlphaFoldDB" id="A0A1M6MU29"/>
<reference evidence="2" key="1">
    <citation type="submission" date="2016-11" db="EMBL/GenBank/DDBJ databases">
        <authorList>
            <person name="Varghese N."/>
            <person name="Submissions S."/>
        </authorList>
    </citation>
    <scope>NUCLEOTIDE SEQUENCE [LARGE SCALE GENOMIC DNA]</scope>
    <source>
        <strain evidence="2">DSM 100564</strain>
    </source>
</reference>
<sequence length="513" mass="57107">MMDLGMLEGVLLVSLSFGLALVLIWLANRLGTGFSQEGQGRQHTQSEIAVFLFQSGVLLDANPVGQNMLCAPGEDKSDWSFLADLLLPRFPSFPATQGDAKSQGVRTFSSTDDTDQDFVLLDQWDDMARVTLSKIQPSNPVIPLAQRAPSSGHTAVEAPYPVWQSNQKGEVEWANKAYFKLAENLGLERSKSRPPSIFDQFTLVLGDKPVRCSVVDASRSQSYWFDVTTTKSENALSHFATDANAIVNAEIAQRNFVQTLTKTFAQLSIGLAIFDRNRQLALFNPALIDLTALPADFLSSRPNLLSVFDRMRENRMMPEPRNYSSWREQIAELVVAASDDRYTETWTLPSGVTYRVMGRPHPDGAIAFLFEDISAEVSLTRRFRADLELGKSTLDSLKEAIAVFAPTGGLSMCNLAYRELWNSEPESGITEYGFQDAIREWRAQSEKSDVWERLRHHILDISPRENWSAPLRLLSGQSVIMRVVSLTGGFTSIVFDKPQPDAKPKTAIEIMAG</sequence>
<name>A0A1M6MU29_9RHOB</name>
<dbReference type="EMBL" id="FQZQ01000014">
    <property type="protein sequence ID" value="SHJ86922.1"/>
    <property type="molecule type" value="Genomic_DNA"/>
</dbReference>
<dbReference type="RefSeq" id="WP_073253520.1">
    <property type="nucleotide sequence ID" value="NZ_FQZQ01000014.1"/>
</dbReference>
<organism evidence="1 2">
    <name type="scientific">Shimia gijangensis</name>
    <dbReference type="NCBI Taxonomy" id="1470563"/>
    <lineage>
        <taxon>Bacteria</taxon>
        <taxon>Pseudomonadati</taxon>
        <taxon>Pseudomonadota</taxon>
        <taxon>Alphaproteobacteria</taxon>
        <taxon>Rhodobacterales</taxon>
        <taxon>Roseobacteraceae</taxon>
    </lineage>
</organism>
<protein>
    <submittedName>
        <fullName evidence="1">PAS fold</fullName>
    </submittedName>
</protein>
<evidence type="ECO:0000313" key="1">
    <source>
        <dbReference type="EMBL" id="SHJ86922.1"/>
    </source>
</evidence>
<keyword evidence="2" id="KW-1185">Reference proteome</keyword>
<dbReference type="Pfam" id="PF12860">
    <property type="entry name" value="PAS_7"/>
    <property type="match status" value="1"/>
</dbReference>
<dbReference type="STRING" id="1470563.SAMN05444000_11493"/>
<evidence type="ECO:0000313" key="2">
    <source>
        <dbReference type="Proteomes" id="UP000183982"/>
    </source>
</evidence>